<dbReference type="Proteomes" id="UP000199690">
    <property type="component" value="Unassembled WGS sequence"/>
</dbReference>
<dbReference type="GO" id="GO:0000155">
    <property type="term" value="F:phosphorelay sensor kinase activity"/>
    <property type="evidence" value="ECO:0007669"/>
    <property type="project" value="InterPro"/>
</dbReference>
<evidence type="ECO:0000256" key="5">
    <source>
        <dbReference type="ARBA" id="ARBA00022679"/>
    </source>
</evidence>
<dbReference type="RefSeq" id="WP_093346377.1">
    <property type="nucleotide sequence ID" value="NZ_FNVB01000002.1"/>
</dbReference>
<keyword evidence="7" id="KW-0547">Nucleotide-binding</keyword>
<evidence type="ECO:0000256" key="11">
    <source>
        <dbReference type="ARBA" id="ARBA00023012"/>
    </source>
</evidence>
<dbReference type="InterPro" id="IPR023271">
    <property type="entry name" value="Aquaporin-like"/>
</dbReference>
<dbReference type="GO" id="GO:0046983">
    <property type="term" value="F:protein dimerization activity"/>
    <property type="evidence" value="ECO:0007669"/>
    <property type="project" value="InterPro"/>
</dbReference>
<evidence type="ECO:0000313" key="18">
    <source>
        <dbReference type="Proteomes" id="UP000236729"/>
    </source>
</evidence>
<evidence type="ECO:0000256" key="7">
    <source>
        <dbReference type="ARBA" id="ARBA00022741"/>
    </source>
</evidence>
<dbReference type="PANTHER" id="PTHR24421">
    <property type="entry name" value="NITRATE/NITRITE SENSOR PROTEIN NARX-RELATED"/>
    <property type="match status" value="1"/>
</dbReference>
<evidence type="ECO:0000256" key="1">
    <source>
        <dbReference type="ARBA" id="ARBA00000085"/>
    </source>
</evidence>
<evidence type="ECO:0000256" key="8">
    <source>
        <dbReference type="ARBA" id="ARBA00022777"/>
    </source>
</evidence>
<dbReference type="EC" id="2.7.13.3" evidence="3"/>
<feature type="transmembrane region" description="Helical" evidence="13">
    <location>
        <begin position="60"/>
        <end position="76"/>
    </location>
</feature>
<evidence type="ECO:0000256" key="2">
    <source>
        <dbReference type="ARBA" id="ARBA00004141"/>
    </source>
</evidence>
<reference evidence="17 18" key="2">
    <citation type="submission" date="2016-10" db="EMBL/GenBank/DDBJ databases">
        <authorList>
            <person name="Varghese N."/>
            <person name="Submissions S."/>
        </authorList>
    </citation>
    <scope>NUCLEOTIDE SEQUENCE [LARGE SCALE GENOMIC DNA]</scope>
    <source>
        <strain evidence="18">ATCC 20501</strain>
        <strain evidence="16 17">CGMCC 4.3529</strain>
    </source>
</reference>
<accession>A0A1H5T155</accession>
<comment type="catalytic activity">
    <reaction evidence="1">
        <text>ATP + protein L-histidine = ADP + protein N-phospho-L-histidine.</text>
        <dbReference type="EC" id="2.7.13.3"/>
    </reaction>
</comment>
<evidence type="ECO:0000256" key="10">
    <source>
        <dbReference type="ARBA" id="ARBA00022989"/>
    </source>
</evidence>
<dbReference type="Gene3D" id="1.20.5.1930">
    <property type="match status" value="1"/>
</dbReference>
<dbReference type="PANTHER" id="PTHR24421:SF10">
    <property type="entry name" value="NITRATE_NITRITE SENSOR PROTEIN NARQ"/>
    <property type="match status" value="1"/>
</dbReference>
<dbReference type="InterPro" id="IPR050482">
    <property type="entry name" value="Sensor_HK_TwoCompSys"/>
</dbReference>
<organism evidence="15 18">
    <name type="scientific">Saccharopolyspora kobensis</name>
    <dbReference type="NCBI Taxonomy" id="146035"/>
    <lineage>
        <taxon>Bacteria</taxon>
        <taxon>Bacillati</taxon>
        <taxon>Actinomycetota</taxon>
        <taxon>Actinomycetes</taxon>
        <taxon>Pseudonocardiales</taxon>
        <taxon>Pseudonocardiaceae</taxon>
        <taxon>Saccharopolyspora</taxon>
    </lineage>
</organism>
<evidence type="ECO:0000256" key="4">
    <source>
        <dbReference type="ARBA" id="ARBA00022553"/>
    </source>
</evidence>
<keyword evidence="8 15" id="KW-0418">Kinase</keyword>
<evidence type="ECO:0000256" key="12">
    <source>
        <dbReference type="ARBA" id="ARBA00023136"/>
    </source>
</evidence>
<dbReference type="AlphaFoldDB" id="A0A1H5T155"/>
<evidence type="ECO:0000256" key="6">
    <source>
        <dbReference type="ARBA" id="ARBA00022692"/>
    </source>
</evidence>
<keyword evidence="6 13" id="KW-0812">Transmembrane</keyword>
<keyword evidence="11" id="KW-0902">Two-component regulatory system</keyword>
<keyword evidence="12 13" id="KW-0472">Membrane</keyword>
<dbReference type="Pfam" id="PF07730">
    <property type="entry name" value="HisKA_3"/>
    <property type="match status" value="1"/>
</dbReference>
<name>A0A1H5T155_9PSEU</name>
<sequence>MTAAGERSARVVDLLLGTAVLVVVGTAVAANVGTGTEQPSPAAYAFAIVLAAVVLVRRRWPVATLVVTAVILIVYYMSGYPPIGLAVPLAAALYSAAEQGKLRAAAAIGGSLLVLSTLVRIRQGDDLAYLLGFEFATTACLMAAVVALGDSVRSRRGWRAELAEQARIAELEREREAGRRVEQERLRIARDLHDLLAHTISVISLHTDVAREAVRDDPTTAEKSLVAVRTACSGVVRELRATLQALRREPADIQPAGLAQLRSLTDAAAETGLAVDVVITGEPRTLPVVVDTTAYRVIQEALSNVLRHADASSVTVGLAHGADVLEVRVEDDGRGATPESLASGAAGWGIIGMRERLALLGGRLDAAPRSPRGTAVVATIPLEETG</sequence>
<dbReference type="SMR" id="A0A1H5T155"/>
<dbReference type="SUPFAM" id="SSF55874">
    <property type="entry name" value="ATPase domain of HSP90 chaperone/DNA topoisomerase II/histidine kinase"/>
    <property type="match status" value="1"/>
</dbReference>
<evidence type="ECO:0000313" key="16">
    <source>
        <dbReference type="EMBL" id="SFC51630.1"/>
    </source>
</evidence>
<dbReference type="Pfam" id="PF23539">
    <property type="entry name" value="DUF7134"/>
    <property type="match status" value="1"/>
</dbReference>
<feature type="domain" description="Histidine kinase" evidence="14">
    <location>
        <begin position="296"/>
        <end position="384"/>
    </location>
</feature>
<evidence type="ECO:0000259" key="14">
    <source>
        <dbReference type="PROSITE" id="PS50109"/>
    </source>
</evidence>
<comment type="subcellular location">
    <subcellularLocation>
        <location evidence="2">Membrane</location>
        <topology evidence="2">Multi-pass membrane protein</topology>
    </subcellularLocation>
</comment>
<dbReference type="InterPro" id="IPR055558">
    <property type="entry name" value="DUF7134"/>
</dbReference>
<dbReference type="CDD" id="cd16917">
    <property type="entry name" value="HATPase_UhpB-NarQ-NarX-like"/>
    <property type="match status" value="1"/>
</dbReference>
<evidence type="ECO:0000256" key="9">
    <source>
        <dbReference type="ARBA" id="ARBA00022840"/>
    </source>
</evidence>
<feature type="transmembrane region" description="Helical" evidence="13">
    <location>
        <begin position="127"/>
        <end position="149"/>
    </location>
</feature>
<dbReference type="GO" id="GO:0005524">
    <property type="term" value="F:ATP binding"/>
    <property type="evidence" value="ECO:0007669"/>
    <property type="project" value="UniProtKB-KW"/>
</dbReference>
<evidence type="ECO:0000313" key="15">
    <source>
        <dbReference type="EMBL" id="SEF56509.1"/>
    </source>
</evidence>
<accession>A0A1I1K1Z1</accession>
<dbReference type="Gene3D" id="3.30.565.10">
    <property type="entry name" value="Histidine kinase-like ATPase, C-terminal domain"/>
    <property type="match status" value="1"/>
</dbReference>
<dbReference type="SMART" id="SM00387">
    <property type="entry name" value="HATPase_c"/>
    <property type="match status" value="1"/>
</dbReference>
<reference evidence="15" key="1">
    <citation type="submission" date="2016-10" db="EMBL/GenBank/DDBJ databases">
        <authorList>
            <person name="de Groot N.N."/>
        </authorList>
    </citation>
    <scope>NUCLEOTIDE SEQUENCE [LARGE SCALE GENOMIC DNA]</scope>
    <source>
        <strain evidence="15">ATCC 20501</strain>
    </source>
</reference>
<proteinExistence type="predicted"/>
<keyword evidence="10 13" id="KW-1133">Transmembrane helix</keyword>
<dbReference type="InterPro" id="IPR005467">
    <property type="entry name" value="His_kinase_dom"/>
</dbReference>
<evidence type="ECO:0000256" key="13">
    <source>
        <dbReference type="SAM" id="Phobius"/>
    </source>
</evidence>
<keyword evidence="5" id="KW-0808">Transferase</keyword>
<feature type="transmembrane region" description="Helical" evidence="13">
    <location>
        <begin position="39"/>
        <end position="55"/>
    </location>
</feature>
<keyword evidence="4" id="KW-0597">Phosphoprotein</keyword>
<dbReference type="EMBL" id="FNVB01000002">
    <property type="protein sequence ID" value="SEF56509.1"/>
    <property type="molecule type" value="Genomic_DNA"/>
</dbReference>
<keyword evidence="9" id="KW-0067">ATP-binding</keyword>
<evidence type="ECO:0000256" key="3">
    <source>
        <dbReference type="ARBA" id="ARBA00012438"/>
    </source>
</evidence>
<protein>
    <recommendedName>
        <fullName evidence="3">histidine kinase</fullName>
        <ecNumber evidence="3">2.7.13.3</ecNumber>
    </recommendedName>
</protein>
<dbReference type="InterPro" id="IPR036890">
    <property type="entry name" value="HATPase_C_sf"/>
</dbReference>
<gene>
    <name evidence="15" type="ORF">SAMN02982929_00092</name>
    <name evidence="16" type="ORF">SAMN05216506_101940</name>
</gene>
<dbReference type="PROSITE" id="PS50109">
    <property type="entry name" value="HIS_KIN"/>
    <property type="match status" value="1"/>
</dbReference>
<dbReference type="Proteomes" id="UP000236729">
    <property type="component" value="Unassembled WGS sequence"/>
</dbReference>
<dbReference type="SUPFAM" id="SSF81338">
    <property type="entry name" value="Aquaporin-like"/>
    <property type="match status" value="1"/>
</dbReference>
<dbReference type="InterPro" id="IPR011712">
    <property type="entry name" value="Sig_transdc_His_kin_sub3_dim/P"/>
</dbReference>
<dbReference type="GO" id="GO:0016020">
    <property type="term" value="C:membrane"/>
    <property type="evidence" value="ECO:0007669"/>
    <property type="project" value="UniProtKB-SubCell"/>
</dbReference>
<evidence type="ECO:0000313" key="17">
    <source>
        <dbReference type="Proteomes" id="UP000199690"/>
    </source>
</evidence>
<dbReference type="Pfam" id="PF02518">
    <property type="entry name" value="HATPase_c"/>
    <property type="match status" value="1"/>
</dbReference>
<dbReference type="InterPro" id="IPR003594">
    <property type="entry name" value="HATPase_dom"/>
</dbReference>
<keyword evidence="17" id="KW-1185">Reference proteome</keyword>
<feature type="transmembrane region" description="Helical" evidence="13">
    <location>
        <begin position="104"/>
        <end position="121"/>
    </location>
</feature>
<dbReference type="EMBL" id="FOME01000001">
    <property type="protein sequence ID" value="SFC51630.1"/>
    <property type="molecule type" value="Genomic_DNA"/>
</dbReference>